<evidence type="ECO:0008006" key="5">
    <source>
        <dbReference type="Google" id="ProtNLM"/>
    </source>
</evidence>
<dbReference type="AlphaFoldDB" id="A0A7W8BBF1"/>
<evidence type="ECO:0000313" key="4">
    <source>
        <dbReference type="Proteomes" id="UP000528608"/>
    </source>
</evidence>
<organism evidence="3 4">
    <name type="scientific">Streptomyces eurocidicus</name>
    <name type="common">Streptoverticillium eurocidicus</name>
    <dbReference type="NCBI Taxonomy" id="66423"/>
    <lineage>
        <taxon>Bacteria</taxon>
        <taxon>Bacillati</taxon>
        <taxon>Actinomycetota</taxon>
        <taxon>Actinomycetes</taxon>
        <taxon>Kitasatosporales</taxon>
        <taxon>Streptomycetaceae</taxon>
        <taxon>Streptomyces</taxon>
    </lineage>
</organism>
<feature type="region of interest" description="Disordered" evidence="1">
    <location>
        <begin position="20"/>
        <end position="44"/>
    </location>
</feature>
<gene>
    <name evidence="3" type="ORF">FHS36_002186</name>
</gene>
<evidence type="ECO:0000256" key="1">
    <source>
        <dbReference type="SAM" id="MobiDB-lite"/>
    </source>
</evidence>
<dbReference type="RefSeq" id="WP_260421953.1">
    <property type="nucleotide sequence ID" value="NZ_JACHJF010000005.1"/>
</dbReference>
<dbReference type="Proteomes" id="UP000528608">
    <property type="component" value="Unassembled WGS sequence"/>
</dbReference>
<proteinExistence type="predicted"/>
<evidence type="ECO:0000313" key="3">
    <source>
        <dbReference type="EMBL" id="MBB5118753.1"/>
    </source>
</evidence>
<sequence>MRRFVAVVLGVAAWFGVCASPTTGHDQPFPANPGGDAEIPGRAG</sequence>
<comment type="caution">
    <text evidence="3">The sequence shown here is derived from an EMBL/GenBank/DDBJ whole genome shotgun (WGS) entry which is preliminary data.</text>
</comment>
<name>A0A7W8BBF1_STREU</name>
<keyword evidence="2" id="KW-0732">Signal</keyword>
<protein>
    <recommendedName>
        <fullName evidence="5">Lipoprotein</fullName>
    </recommendedName>
</protein>
<reference evidence="3 4" key="1">
    <citation type="submission" date="2020-08" db="EMBL/GenBank/DDBJ databases">
        <title>Genomic Encyclopedia of Type Strains, Phase III (KMG-III): the genomes of soil and plant-associated and newly described type strains.</title>
        <authorList>
            <person name="Whitman W."/>
        </authorList>
    </citation>
    <scope>NUCLEOTIDE SEQUENCE [LARGE SCALE GENOMIC DNA]</scope>
    <source>
        <strain evidence="3 4">CECT 3259</strain>
    </source>
</reference>
<feature type="chain" id="PRO_5039729065" description="Lipoprotein" evidence="2">
    <location>
        <begin position="20"/>
        <end position="44"/>
    </location>
</feature>
<dbReference type="EMBL" id="JACHJF010000005">
    <property type="protein sequence ID" value="MBB5118753.1"/>
    <property type="molecule type" value="Genomic_DNA"/>
</dbReference>
<evidence type="ECO:0000256" key="2">
    <source>
        <dbReference type="SAM" id="SignalP"/>
    </source>
</evidence>
<accession>A0A7W8BBF1</accession>
<feature type="signal peptide" evidence="2">
    <location>
        <begin position="1"/>
        <end position="19"/>
    </location>
</feature>